<evidence type="ECO:0000256" key="6">
    <source>
        <dbReference type="ARBA" id="ARBA00035303"/>
    </source>
</evidence>
<comment type="similarity">
    <text evidence="1">Belongs to the universal ribosomal protein uL18 family.</text>
</comment>
<dbReference type="InterPro" id="IPR005484">
    <property type="entry name" value="Ribosomal_uL18_bac/plant/anim"/>
</dbReference>
<evidence type="ECO:0000313" key="9">
    <source>
        <dbReference type="EnsemblPlants" id="Pp3c1_8470V3.1"/>
    </source>
</evidence>
<protein>
    <recommendedName>
        <fullName evidence="6">Large ribosomal subunit protein uL18c</fullName>
    </recommendedName>
    <alternativeName>
        <fullName evidence="7">CL18</fullName>
    </alternativeName>
</protein>
<proteinExistence type="inferred from homology"/>
<organism evidence="8">
    <name type="scientific">Physcomitrium patens</name>
    <name type="common">Spreading-leaved earth moss</name>
    <name type="synonym">Physcomitrella patens</name>
    <dbReference type="NCBI Taxonomy" id="3218"/>
    <lineage>
        <taxon>Eukaryota</taxon>
        <taxon>Viridiplantae</taxon>
        <taxon>Streptophyta</taxon>
        <taxon>Embryophyta</taxon>
        <taxon>Bryophyta</taxon>
        <taxon>Bryophytina</taxon>
        <taxon>Bryopsida</taxon>
        <taxon>Funariidae</taxon>
        <taxon>Funariales</taxon>
        <taxon>Funariaceae</taxon>
        <taxon>Physcomitrium</taxon>
    </lineage>
</organism>
<dbReference type="Gramene" id="Pp3c1_8470V3.1">
    <property type="protein sequence ID" value="Pp3c1_8470V3.1"/>
    <property type="gene ID" value="Pp3c1_8470"/>
</dbReference>
<dbReference type="OrthoDB" id="1932324at2759"/>
<sequence>MTSALMTGAAASMTLSLSLRGSPFTEFNGLAAAAPSIRSPMLPSSRPSFMREPLKIEALKDQTRRESVKSRHRRLRKKLSGTTERPRLAVFRTNQDLYAQVIDDTKQHTLATASTLTKEIREAIEDTAGPTIESAKKVGEAIGRLCLERGITKVAFDRGGFVYHGRIKALADAAREAGLNF</sequence>
<reference evidence="8 10" key="1">
    <citation type="journal article" date="2008" name="Science">
        <title>The Physcomitrella genome reveals evolutionary insights into the conquest of land by plants.</title>
        <authorList>
            <person name="Rensing S."/>
            <person name="Lang D."/>
            <person name="Zimmer A."/>
            <person name="Terry A."/>
            <person name="Salamov A."/>
            <person name="Shapiro H."/>
            <person name="Nishiyama T."/>
            <person name="Perroud P.-F."/>
            <person name="Lindquist E."/>
            <person name="Kamisugi Y."/>
            <person name="Tanahashi T."/>
            <person name="Sakakibara K."/>
            <person name="Fujita T."/>
            <person name="Oishi K."/>
            <person name="Shin-I T."/>
            <person name="Kuroki Y."/>
            <person name="Toyoda A."/>
            <person name="Suzuki Y."/>
            <person name="Hashimoto A."/>
            <person name="Yamaguchi K."/>
            <person name="Sugano A."/>
            <person name="Kohara Y."/>
            <person name="Fujiyama A."/>
            <person name="Anterola A."/>
            <person name="Aoki S."/>
            <person name="Ashton N."/>
            <person name="Barbazuk W.B."/>
            <person name="Barker E."/>
            <person name="Bennetzen J."/>
            <person name="Bezanilla M."/>
            <person name="Blankenship R."/>
            <person name="Cho S.H."/>
            <person name="Dutcher S."/>
            <person name="Estelle M."/>
            <person name="Fawcett J.A."/>
            <person name="Gundlach H."/>
            <person name="Hanada K."/>
            <person name="Heyl A."/>
            <person name="Hicks K.A."/>
            <person name="Hugh J."/>
            <person name="Lohr M."/>
            <person name="Mayer K."/>
            <person name="Melkozernov A."/>
            <person name="Murata T."/>
            <person name="Nelson D."/>
            <person name="Pils B."/>
            <person name="Prigge M."/>
            <person name="Reiss B."/>
            <person name="Renner T."/>
            <person name="Rombauts S."/>
            <person name="Rushton P."/>
            <person name="Sanderfoot A."/>
            <person name="Schween G."/>
            <person name="Shiu S.-H."/>
            <person name="Stueber K."/>
            <person name="Theodoulou F.L."/>
            <person name="Tu H."/>
            <person name="Van de Peer Y."/>
            <person name="Verrier P.J."/>
            <person name="Waters E."/>
            <person name="Wood A."/>
            <person name="Yang L."/>
            <person name="Cove D."/>
            <person name="Cuming A."/>
            <person name="Hasebe M."/>
            <person name="Lucas S."/>
            <person name="Mishler D.B."/>
            <person name="Reski R."/>
            <person name="Grigoriev I."/>
            <person name="Quatrano R.S."/>
            <person name="Boore J.L."/>
        </authorList>
    </citation>
    <scope>NUCLEOTIDE SEQUENCE [LARGE SCALE GENOMIC DNA]</scope>
    <source>
        <strain evidence="9 10">cv. Gransden 2004</strain>
    </source>
</reference>
<dbReference type="GO" id="GO:0005840">
    <property type="term" value="C:ribosome"/>
    <property type="evidence" value="ECO:0007669"/>
    <property type="project" value="UniProtKB-KW"/>
</dbReference>
<dbReference type="Pfam" id="PF00861">
    <property type="entry name" value="Ribosomal_L18p"/>
    <property type="match status" value="1"/>
</dbReference>
<evidence type="ECO:0000256" key="1">
    <source>
        <dbReference type="ARBA" id="ARBA00007116"/>
    </source>
</evidence>
<dbReference type="PANTHER" id="PTHR12899:SF3">
    <property type="entry name" value="LARGE RIBOSOMAL SUBUNIT PROTEIN UL18M"/>
    <property type="match status" value="1"/>
</dbReference>
<dbReference type="GO" id="GO:0005737">
    <property type="term" value="C:cytoplasm"/>
    <property type="evidence" value="ECO:0007669"/>
    <property type="project" value="UniProtKB-ARBA"/>
</dbReference>
<evidence type="ECO:0000256" key="2">
    <source>
        <dbReference type="ARBA" id="ARBA00022730"/>
    </source>
</evidence>
<dbReference type="EMBL" id="ABEU02000001">
    <property type="protein sequence ID" value="PNR61969.1"/>
    <property type="molecule type" value="Genomic_DNA"/>
</dbReference>
<dbReference type="FunFam" id="3.30.420.100:FF:000001">
    <property type="entry name" value="50S ribosomal protein L18"/>
    <property type="match status" value="1"/>
</dbReference>
<evidence type="ECO:0000256" key="4">
    <source>
        <dbReference type="ARBA" id="ARBA00022980"/>
    </source>
</evidence>
<accession>A0A2K1L7F0</accession>
<dbReference type="OMA" id="SFMREPL"/>
<evidence type="ECO:0000256" key="7">
    <source>
        <dbReference type="ARBA" id="ARBA00082729"/>
    </source>
</evidence>
<dbReference type="Gene3D" id="3.30.420.100">
    <property type="match status" value="1"/>
</dbReference>
<dbReference type="GO" id="GO:0008097">
    <property type="term" value="F:5S rRNA binding"/>
    <property type="evidence" value="ECO:0000318"/>
    <property type="project" value="GO_Central"/>
</dbReference>
<dbReference type="STRING" id="3218.A0A2K1L7F0"/>
<dbReference type="HAMAP" id="MF_01337_B">
    <property type="entry name" value="Ribosomal_uL18_B"/>
    <property type="match status" value="1"/>
</dbReference>
<dbReference type="InterPro" id="IPR057268">
    <property type="entry name" value="Ribosomal_L18"/>
</dbReference>
<evidence type="ECO:0000256" key="5">
    <source>
        <dbReference type="ARBA" id="ARBA00023274"/>
    </source>
</evidence>
<keyword evidence="10" id="KW-1185">Reference proteome</keyword>
<dbReference type="SUPFAM" id="SSF53137">
    <property type="entry name" value="Translational machinery components"/>
    <property type="match status" value="1"/>
</dbReference>
<reference evidence="8 10" key="2">
    <citation type="journal article" date="2018" name="Plant J.">
        <title>The Physcomitrella patens chromosome-scale assembly reveals moss genome structure and evolution.</title>
        <authorList>
            <person name="Lang D."/>
            <person name="Ullrich K.K."/>
            <person name="Murat F."/>
            <person name="Fuchs J."/>
            <person name="Jenkins J."/>
            <person name="Haas F.B."/>
            <person name="Piednoel M."/>
            <person name="Gundlach H."/>
            <person name="Van Bel M."/>
            <person name="Meyberg R."/>
            <person name="Vives C."/>
            <person name="Morata J."/>
            <person name="Symeonidi A."/>
            <person name="Hiss M."/>
            <person name="Muchero W."/>
            <person name="Kamisugi Y."/>
            <person name="Saleh O."/>
            <person name="Blanc G."/>
            <person name="Decker E.L."/>
            <person name="van Gessel N."/>
            <person name="Grimwood J."/>
            <person name="Hayes R.D."/>
            <person name="Graham S.W."/>
            <person name="Gunter L.E."/>
            <person name="McDaniel S.F."/>
            <person name="Hoernstein S.N.W."/>
            <person name="Larsson A."/>
            <person name="Li F.W."/>
            <person name="Perroud P.F."/>
            <person name="Phillips J."/>
            <person name="Ranjan P."/>
            <person name="Rokshar D.S."/>
            <person name="Rothfels C.J."/>
            <person name="Schneider L."/>
            <person name="Shu S."/>
            <person name="Stevenson D.W."/>
            <person name="Thummler F."/>
            <person name="Tillich M."/>
            <person name="Villarreal Aguilar J.C."/>
            <person name="Widiez T."/>
            <person name="Wong G.K."/>
            <person name="Wymore A."/>
            <person name="Zhang Y."/>
            <person name="Zimmer A.D."/>
            <person name="Quatrano R.S."/>
            <person name="Mayer K.F.X."/>
            <person name="Goodstein D."/>
            <person name="Casacuberta J.M."/>
            <person name="Vandepoele K."/>
            <person name="Reski R."/>
            <person name="Cuming A.C."/>
            <person name="Tuskan G.A."/>
            <person name="Maumus F."/>
            <person name="Salse J."/>
            <person name="Schmutz J."/>
            <person name="Rensing S.A."/>
        </authorList>
    </citation>
    <scope>NUCLEOTIDE SEQUENCE [LARGE SCALE GENOMIC DNA]</scope>
    <source>
        <strain evidence="9 10">cv. Gransden 2004</strain>
    </source>
</reference>
<keyword evidence="2" id="KW-0699">rRNA-binding</keyword>
<dbReference type="NCBIfam" id="TIGR00060">
    <property type="entry name" value="L18_bact"/>
    <property type="match status" value="1"/>
</dbReference>
<evidence type="ECO:0000256" key="3">
    <source>
        <dbReference type="ARBA" id="ARBA00022884"/>
    </source>
</evidence>
<dbReference type="EnsemblPlants" id="Pp3c1_8470V3.2">
    <property type="protein sequence ID" value="Pp3c1_8470V3.2"/>
    <property type="gene ID" value="Pp3c1_8470"/>
</dbReference>
<dbReference type="PaxDb" id="3218-PP1S38_174V6.1"/>
<evidence type="ECO:0000313" key="8">
    <source>
        <dbReference type="EMBL" id="PNR61969.1"/>
    </source>
</evidence>
<dbReference type="Gramene" id="Pp3c1_8470V3.2">
    <property type="protein sequence ID" value="Pp3c1_8470V3.2"/>
    <property type="gene ID" value="Pp3c1_8470"/>
</dbReference>
<dbReference type="PANTHER" id="PTHR12899">
    <property type="entry name" value="39S RIBOSOMAL PROTEIN L18, MITOCHONDRIAL"/>
    <property type="match status" value="1"/>
</dbReference>
<gene>
    <name evidence="9" type="primary">LOC112279250</name>
    <name evidence="8" type="ORF">PHYPA_000393</name>
</gene>
<name>A0A2K1L7F0_PHYPA</name>
<dbReference type="GO" id="GO:0006412">
    <property type="term" value="P:translation"/>
    <property type="evidence" value="ECO:0007669"/>
    <property type="project" value="InterPro"/>
</dbReference>
<dbReference type="AlphaFoldDB" id="A0A2K1L7F0"/>
<dbReference type="CDD" id="cd00432">
    <property type="entry name" value="Ribosomal_L18_L5e"/>
    <property type="match status" value="1"/>
</dbReference>
<dbReference type="GO" id="GO:1990904">
    <property type="term" value="C:ribonucleoprotein complex"/>
    <property type="evidence" value="ECO:0007669"/>
    <property type="project" value="UniProtKB-KW"/>
</dbReference>
<evidence type="ECO:0000313" key="10">
    <source>
        <dbReference type="Proteomes" id="UP000006727"/>
    </source>
</evidence>
<keyword evidence="4" id="KW-0689">Ribosomal protein</keyword>
<keyword evidence="5" id="KW-0687">Ribonucleoprotein</keyword>
<dbReference type="GO" id="GO:0003735">
    <property type="term" value="F:structural constituent of ribosome"/>
    <property type="evidence" value="ECO:0007669"/>
    <property type="project" value="InterPro"/>
</dbReference>
<dbReference type="RefSeq" id="XP_024369260.1">
    <property type="nucleotide sequence ID" value="XM_024513492.2"/>
</dbReference>
<dbReference type="Proteomes" id="UP000006727">
    <property type="component" value="Chromosome 1"/>
</dbReference>
<reference evidence="9" key="3">
    <citation type="submission" date="2020-12" db="UniProtKB">
        <authorList>
            <consortium name="EnsemblPlants"/>
        </authorList>
    </citation>
    <scope>IDENTIFICATION</scope>
</reference>
<dbReference type="InterPro" id="IPR004389">
    <property type="entry name" value="Ribosomal_uL18_bac-type"/>
</dbReference>
<dbReference type="EnsemblPlants" id="Pp3c1_8470V3.1">
    <property type="protein sequence ID" value="Pp3c1_8470V3.1"/>
    <property type="gene ID" value="Pp3c1_8470"/>
</dbReference>
<keyword evidence="3" id="KW-0694">RNA-binding</keyword>
<dbReference type="GeneID" id="112279250"/>